<dbReference type="Gene3D" id="3.40.50.1820">
    <property type="entry name" value="alpha/beta hydrolase"/>
    <property type="match status" value="1"/>
</dbReference>
<dbReference type="GO" id="GO:0016787">
    <property type="term" value="F:hydrolase activity"/>
    <property type="evidence" value="ECO:0007669"/>
    <property type="project" value="UniProtKB-KW"/>
</dbReference>
<name>A0AAW1QA13_9CHLO</name>
<accession>A0AAW1QA13</accession>
<feature type="domain" description="Alpha/beta hydrolase fold-3" evidence="2">
    <location>
        <begin position="82"/>
        <end position="289"/>
    </location>
</feature>
<keyword evidence="4" id="KW-1185">Reference proteome</keyword>
<evidence type="ECO:0000313" key="3">
    <source>
        <dbReference type="EMBL" id="KAK9817673.1"/>
    </source>
</evidence>
<dbReference type="InterPro" id="IPR029058">
    <property type="entry name" value="AB_hydrolase_fold"/>
</dbReference>
<dbReference type="PANTHER" id="PTHR48081:SF8">
    <property type="entry name" value="ALPHA_BETA HYDROLASE FOLD-3 DOMAIN-CONTAINING PROTEIN-RELATED"/>
    <property type="match status" value="1"/>
</dbReference>
<dbReference type="Proteomes" id="UP001489004">
    <property type="component" value="Unassembled WGS sequence"/>
</dbReference>
<organism evidence="3 4">
    <name type="scientific">[Myrmecia] bisecta</name>
    <dbReference type="NCBI Taxonomy" id="41462"/>
    <lineage>
        <taxon>Eukaryota</taxon>
        <taxon>Viridiplantae</taxon>
        <taxon>Chlorophyta</taxon>
        <taxon>core chlorophytes</taxon>
        <taxon>Trebouxiophyceae</taxon>
        <taxon>Trebouxiales</taxon>
        <taxon>Trebouxiaceae</taxon>
        <taxon>Myrmecia</taxon>
    </lineage>
</organism>
<dbReference type="PANTHER" id="PTHR48081">
    <property type="entry name" value="AB HYDROLASE SUPERFAMILY PROTEIN C4A8.06C"/>
    <property type="match status" value="1"/>
</dbReference>
<reference evidence="3 4" key="1">
    <citation type="journal article" date="2024" name="Nat. Commun.">
        <title>Phylogenomics reveals the evolutionary origins of lichenization in chlorophyte algae.</title>
        <authorList>
            <person name="Puginier C."/>
            <person name="Libourel C."/>
            <person name="Otte J."/>
            <person name="Skaloud P."/>
            <person name="Haon M."/>
            <person name="Grisel S."/>
            <person name="Petersen M."/>
            <person name="Berrin J.G."/>
            <person name="Delaux P.M."/>
            <person name="Dal Grande F."/>
            <person name="Keller J."/>
        </authorList>
    </citation>
    <scope>NUCLEOTIDE SEQUENCE [LARGE SCALE GENOMIC DNA]</scope>
    <source>
        <strain evidence="3 4">SAG 2043</strain>
    </source>
</reference>
<dbReference type="Pfam" id="PF07859">
    <property type="entry name" value="Abhydrolase_3"/>
    <property type="match status" value="1"/>
</dbReference>
<evidence type="ECO:0000259" key="2">
    <source>
        <dbReference type="Pfam" id="PF07859"/>
    </source>
</evidence>
<protein>
    <recommendedName>
        <fullName evidence="2">Alpha/beta hydrolase fold-3 domain-containing protein</fullName>
    </recommendedName>
</protein>
<proteinExistence type="predicted"/>
<sequence>MATLDPQLLAFLKTFRRKPFNEVPWEESQASFQAVFKAQAAGTSLVSTQDLSIPGPDSNSLPIRVYTPEVQTPPMGGLPVLAYFHGGGFAFGDLDTPSHALCSKLSSRAGYIVVSVDYRLAPQHKFPAAHRDAYAAAAWVAEHAASLGGNPSRLAVGGDSAGGNLAIATCLQAYHEDGPRIMFQLLINPVTDLLDSGHASKQLFADGPFLTMAGMQQYYTWLLTEPEQATDALLAPNLATDLEGLPPTFVATAEVDLLRDEAEQFAGRLTEAGVKVEWKRYSGMCHGFMNLASITQLDAAEKAIDDCAAVLRQAAARAHPAAAL</sequence>
<dbReference type="AlphaFoldDB" id="A0AAW1QA13"/>
<evidence type="ECO:0000256" key="1">
    <source>
        <dbReference type="ARBA" id="ARBA00022801"/>
    </source>
</evidence>
<dbReference type="InterPro" id="IPR050300">
    <property type="entry name" value="GDXG_lipolytic_enzyme"/>
</dbReference>
<keyword evidence="1" id="KW-0378">Hydrolase</keyword>
<dbReference type="InterPro" id="IPR013094">
    <property type="entry name" value="AB_hydrolase_3"/>
</dbReference>
<evidence type="ECO:0000313" key="4">
    <source>
        <dbReference type="Proteomes" id="UP001489004"/>
    </source>
</evidence>
<dbReference type="SUPFAM" id="SSF53474">
    <property type="entry name" value="alpha/beta-Hydrolases"/>
    <property type="match status" value="1"/>
</dbReference>
<dbReference type="EMBL" id="JALJOR010000004">
    <property type="protein sequence ID" value="KAK9817673.1"/>
    <property type="molecule type" value="Genomic_DNA"/>
</dbReference>
<comment type="caution">
    <text evidence="3">The sequence shown here is derived from an EMBL/GenBank/DDBJ whole genome shotgun (WGS) entry which is preliminary data.</text>
</comment>
<gene>
    <name evidence="3" type="ORF">WJX72_000490</name>
</gene>